<accession>A0ABN2ZKT0</accession>
<feature type="region of interest" description="Disordered" evidence="1">
    <location>
        <begin position="1181"/>
        <end position="1200"/>
    </location>
</feature>
<sequence>MAPISPLLVPVQVQALVVNPRVRAQGFQRWSMDYTNLAAYVSPEPPPFSGGDPDWASDPLDDGVHLHWTLPVGLRHGVHQSATGTTTFHLVPNRWLVVRMAGPVDTPDARTATSWVVESDHLGPDGTVPYLDPAATTPTPTLIGRALPLERWAETGTRPAFLTAVAPGDVAFAAYQPHVMNVFSLHDPVTEVREGEVLSYLVAGWYSQPSADILAGPDDYATVLADLGWTSAGPQSARTSVFHGIVRGLVWSGTAIGRRPAATRLAVGNTSVDALTALIRWQAAERQRQGIDPDLLEAFQYDLLRSLDQPDGPALLETRIHDAWFGSRSGGSTWEVVATPPDGDTQAALQESTPVPQPAWLPALNQAQARYDQAVRELESLRGELYETWWKRGNAAALPDPPEGLTDTMFAAALDPALQGGIAGRVVAQLAVVASARSEIPWGGTQEELARAVASYTVAHPLAAGTELKRAELPPFRLAADPVVVIAGAHSDAFADDLGADPATGLLPCRFAGQVVTGLTIVGEKKVKVTSKALAGRLPAVDHTRLPAIPEELLAEFFLLDPANAATVASVAFGTADPENLAATAAAMTAATYPTGTPPAILPPPWTQPWAPLFLEWELLYYPIPYRQAGGGASPWSFDGTGYTWSGQGAGTADPIVLTGRSILTPQPTFTFKARLDAYLTDNPDVALSDLESFVESIDGWDLLSQTLSGFNAQLALRDPASTVAPDASTAVIPPATTMAALVGTGAVAMPVPGPVRTEYGVWAPSGFQPLRAGQFVFRRAAVVDRFGQSVDIVSPESAAAFVPIPAEGLAPRGAYALPLQTARFVQLPPRLLQPARLAAGFVSAVDDTVPLSIDGDANPVCAWILPNHLDQALECYAPDGAALGDLSLTISRTGRPRVSWRTDPGSRFEDTAALAPVFPHLAEFLSGLVAAGPDAFADLLTTIDATLWSIDPPGTGDETYLPILVGRPLALIRAALRCEFAEPARTDPSWPYTFAPQPAEVLAYSFPVRLGDTALKGDGLVGYLAGADTARFLAAHRPAEVTSPYITAIGPGTFLPLSFADTAPAYVTLLVDPQAPVHVFSDILPVTTLAVPQRFVASALGAMAVTLRAGPALTDLVAREGAPAPDVVLSRPAELAGTWSWVEPAAATGTTTYGITPADQAARFPSTAATIRTGWLQLSEALRPGPRQAPPDSPTGSGR</sequence>
<dbReference type="RefSeq" id="WP_344269779.1">
    <property type="nucleotide sequence ID" value="NZ_BAAAMR010000037.1"/>
</dbReference>
<dbReference type="EMBL" id="BAAAMR010000037">
    <property type="protein sequence ID" value="GAA2143737.1"/>
    <property type="molecule type" value="Genomic_DNA"/>
</dbReference>
<evidence type="ECO:0000313" key="2">
    <source>
        <dbReference type="EMBL" id="GAA2143737.1"/>
    </source>
</evidence>
<dbReference type="Proteomes" id="UP001501020">
    <property type="component" value="Unassembled WGS sequence"/>
</dbReference>
<name>A0ABN2ZKT0_9ACTN</name>
<evidence type="ECO:0000313" key="3">
    <source>
        <dbReference type="Proteomes" id="UP001501020"/>
    </source>
</evidence>
<evidence type="ECO:0000256" key="1">
    <source>
        <dbReference type="SAM" id="MobiDB-lite"/>
    </source>
</evidence>
<proteinExistence type="predicted"/>
<organism evidence="2 3">
    <name type="scientific">Actinomadura napierensis</name>
    <dbReference type="NCBI Taxonomy" id="267854"/>
    <lineage>
        <taxon>Bacteria</taxon>
        <taxon>Bacillati</taxon>
        <taxon>Actinomycetota</taxon>
        <taxon>Actinomycetes</taxon>
        <taxon>Streptosporangiales</taxon>
        <taxon>Thermomonosporaceae</taxon>
        <taxon>Actinomadura</taxon>
    </lineage>
</organism>
<keyword evidence="3" id="KW-1185">Reference proteome</keyword>
<reference evidence="2 3" key="1">
    <citation type="journal article" date="2019" name="Int. J. Syst. Evol. Microbiol.">
        <title>The Global Catalogue of Microorganisms (GCM) 10K type strain sequencing project: providing services to taxonomists for standard genome sequencing and annotation.</title>
        <authorList>
            <consortium name="The Broad Institute Genomics Platform"/>
            <consortium name="The Broad Institute Genome Sequencing Center for Infectious Disease"/>
            <person name="Wu L."/>
            <person name="Ma J."/>
        </authorList>
    </citation>
    <scope>NUCLEOTIDE SEQUENCE [LARGE SCALE GENOMIC DNA]</scope>
    <source>
        <strain evidence="2 3">JCM 13850</strain>
    </source>
</reference>
<comment type="caution">
    <text evidence="2">The sequence shown here is derived from an EMBL/GenBank/DDBJ whole genome shotgun (WGS) entry which is preliminary data.</text>
</comment>
<protein>
    <submittedName>
        <fullName evidence="2">Uncharacterized protein</fullName>
    </submittedName>
</protein>
<gene>
    <name evidence="2" type="ORF">GCM10009727_42950</name>
</gene>